<feature type="domain" description="Polyphosphate kinase C-terminal" evidence="11">
    <location>
        <begin position="332"/>
        <end position="495"/>
    </location>
</feature>
<comment type="catalytic activity">
    <reaction evidence="6 7">
        <text>[phosphate](n) + ATP = [phosphate](n+1) + ADP</text>
        <dbReference type="Rhea" id="RHEA:19573"/>
        <dbReference type="Rhea" id="RHEA-COMP:9859"/>
        <dbReference type="Rhea" id="RHEA-COMP:14280"/>
        <dbReference type="ChEBI" id="CHEBI:16838"/>
        <dbReference type="ChEBI" id="CHEBI:30616"/>
        <dbReference type="ChEBI" id="CHEBI:456216"/>
        <dbReference type="EC" id="2.7.4.1"/>
    </reaction>
</comment>
<feature type="binding site" evidence="6">
    <location>
        <position position="468"/>
    </location>
    <ligand>
        <name>ATP</name>
        <dbReference type="ChEBI" id="CHEBI:30616"/>
    </ligand>
</feature>
<evidence type="ECO:0000259" key="8">
    <source>
        <dbReference type="Pfam" id="PF02503"/>
    </source>
</evidence>
<dbReference type="EMBL" id="FUWH01000002">
    <property type="protein sequence ID" value="SJZ50602.1"/>
    <property type="molecule type" value="Genomic_DNA"/>
</dbReference>
<feature type="binding site" evidence="6">
    <location>
        <position position="44"/>
    </location>
    <ligand>
        <name>ATP</name>
        <dbReference type="ChEBI" id="CHEBI:30616"/>
    </ligand>
</feature>
<comment type="cofactor">
    <cofactor evidence="6">
        <name>Mg(2+)</name>
        <dbReference type="ChEBI" id="CHEBI:18420"/>
    </cofactor>
</comment>
<evidence type="ECO:0000259" key="9">
    <source>
        <dbReference type="Pfam" id="PF13089"/>
    </source>
</evidence>
<dbReference type="InterPro" id="IPR036830">
    <property type="entry name" value="PP_kinase_middle_dom_sf"/>
</dbReference>
<feature type="binding site" evidence="6">
    <location>
        <position position="405"/>
    </location>
    <ligand>
        <name>Mg(2+)</name>
        <dbReference type="ChEBI" id="CHEBI:18420"/>
    </ligand>
</feature>
<keyword evidence="13" id="KW-1185">Reference proteome</keyword>
<dbReference type="Gene3D" id="3.30.1840.10">
    <property type="entry name" value="Polyphosphate kinase middle domain"/>
    <property type="match status" value="1"/>
</dbReference>
<evidence type="ECO:0000259" key="11">
    <source>
        <dbReference type="Pfam" id="PF17941"/>
    </source>
</evidence>
<dbReference type="SUPFAM" id="SSF143724">
    <property type="entry name" value="PHP14-like"/>
    <property type="match status" value="1"/>
</dbReference>
<dbReference type="InterPro" id="IPR041108">
    <property type="entry name" value="PP_kinase_C_1"/>
</dbReference>
<dbReference type="Proteomes" id="UP000190888">
    <property type="component" value="Unassembled WGS sequence"/>
</dbReference>
<dbReference type="SUPFAM" id="SSF140356">
    <property type="entry name" value="PPK N-terminal domain-like"/>
    <property type="match status" value="1"/>
</dbReference>
<comment type="similarity">
    <text evidence="6 7">Belongs to the polyphosphate kinase 1 (PPK1) family.</text>
</comment>
<dbReference type="GO" id="GO:0008976">
    <property type="term" value="F:polyphosphate kinase activity"/>
    <property type="evidence" value="ECO:0007669"/>
    <property type="project" value="UniProtKB-UniRule"/>
</dbReference>
<dbReference type="InterPro" id="IPR003414">
    <property type="entry name" value="PP_kinase"/>
</dbReference>
<dbReference type="Pfam" id="PF13090">
    <property type="entry name" value="PP_kinase_C"/>
    <property type="match status" value="1"/>
</dbReference>
<feature type="domain" description="Polyphosphate kinase C-terminal" evidence="10">
    <location>
        <begin position="507"/>
        <end position="678"/>
    </location>
</feature>
<feature type="binding site" evidence="6">
    <location>
        <position position="375"/>
    </location>
    <ligand>
        <name>Mg(2+)</name>
        <dbReference type="ChEBI" id="CHEBI:18420"/>
    </ligand>
</feature>
<dbReference type="CDD" id="cd09164">
    <property type="entry name" value="PLDc_EcPPK1_C1_like"/>
    <property type="match status" value="1"/>
</dbReference>
<proteinExistence type="inferred from homology"/>
<evidence type="ECO:0000256" key="6">
    <source>
        <dbReference type="HAMAP-Rule" id="MF_00347"/>
    </source>
</evidence>
<dbReference type="GO" id="GO:0009358">
    <property type="term" value="C:polyphosphate kinase complex"/>
    <property type="evidence" value="ECO:0007669"/>
    <property type="project" value="InterPro"/>
</dbReference>
<dbReference type="OrthoDB" id="9761456at2"/>
<evidence type="ECO:0000256" key="2">
    <source>
        <dbReference type="ARBA" id="ARBA00022679"/>
    </source>
</evidence>
<dbReference type="InterPro" id="IPR024953">
    <property type="entry name" value="PP_kinase_middle"/>
</dbReference>
<keyword evidence="6" id="KW-0479">Metal-binding</keyword>
<feature type="binding site" evidence="6">
    <location>
        <position position="568"/>
    </location>
    <ligand>
        <name>ATP</name>
        <dbReference type="ChEBI" id="CHEBI:30616"/>
    </ligand>
</feature>
<dbReference type="Gene3D" id="3.30.870.10">
    <property type="entry name" value="Endonuclease Chain A"/>
    <property type="match status" value="2"/>
</dbReference>
<dbReference type="GO" id="GO:0006799">
    <property type="term" value="P:polyphosphate biosynthetic process"/>
    <property type="evidence" value="ECO:0007669"/>
    <property type="project" value="UniProtKB-UniRule"/>
</dbReference>
<dbReference type="Pfam" id="PF17941">
    <property type="entry name" value="PP_kinase_C_1"/>
    <property type="match status" value="1"/>
</dbReference>
<dbReference type="InterPro" id="IPR025200">
    <property type="entry name" value="PPK_C_dom2"/>
</dbReference>
<keyword evidence="2 6" id="KW-0808">Transferase</keyword>
<dbReference type="SUPFAM" id="SSF56024">
    <property type="entry name" value="Phospholipase D/nuclease"/>
    <property type="match status" value="2"/>
</dbReference>
<dbReference type="AlphaFoldDB" id="A0A1T4L7B7"/>
<sequence length="698" mass="80304">MSKKQFIQRDISWLSFNARVLQEANDPDVPLKERIRFLGIFSNNMDEFFRVRVATLKRMTELAGKRKKLNMHMEIAPQSILDNIQTIVLQQQNEFNRIWEGILKELRKEKIFLTDEKHLNREQQAYVKKFFDDEVRAYIIPLMIETLPALPYLRDKSIYLGIVMRKQHSAYEQKYALIEIPARAVGRFIQLPAGKSGEQHIILLEDVIRFNLPQIFSYFGYDYFDAHIFKVTKDAEIEIEEDISTSFVEKMEKGLKNRRKGKPVRFVYDKEMDAGLLGYLTNRLSLSRKSSIIPGGRIHNFRHFMDFPDVFGTKNPRRAAFTHPLLRGATRVTDVIAKNDVMLHFPYHSFNTVIDLLREAAIDPDVISIRITAYRLASSSKVINALINAARNGKQVVVMLELKARFDEEANLEWKSVLEEEGVKVLLGVPNMKIHAKLCIIKKRKGPKIIQYGFVSTGNLNEKTARVYGDHCLLTSNRNVMADINRIFHYLENFKTQPDHLRLCKTLLVCPTGMRKQLMQLVNAEIKHAKAGKESGITLKLNALSDTVLIRKLYEAAAAGVPVKLIIRGICCAMTENKKFKPPVTAISIVDEYLEHARVMIFCNSGKEKIYISSADWMVRNLDHRVEAAIPVTDPEIRQELKDIIHIQLRDNVKARLLNNDLSNIYVPSAGKKKVRSQIETYQYLYKKNIAPGEVSSD</sequence>
<feature type="active site" description="Phosphohistidine intermediate" evidence="6">
    <location>
        <position position="435"/>
    </location>
</feature>
<feature type="domain" description="Polyphosphate kinase N-terminal" evidence="9">
    <location>
        <begin position="6"/>
        <end position="113"/>
    </location>
</feature>
<evidence type="ECO:0000256" key="7">
    <source>
        <dbReference type="RuleBase" id="RU003800"/>
    </source>
</evidence>
<comment type="function">
    <text evidence="6 7">Catalyzes the reversible transfer of the terminal phosphate of ATP to form a long-chain polyphosphate (polyP).</text>
</comment>
<protein>
    <recommendedName>
        <fullName evidence="6 7">Polyphosphate kinase</fullName>
        <ecNumber evidence="6 7">2.7.4.1</ecNumber>
    </recommendedName>
    <alternativeName>
        <fullName evidence="6">ATP-polyphosphate phosphotransferase</fullName>
    </alternativeName>
    <alternativeName>
        <fullName evidence="6">Polyphosphoric acid kinase</fullName>
    </alternativeName>
</protein>
<dbReference type="PIRSF" id="PIRSF015589">
    <property type="entry name" value="PP_kinase"/>
    <property type="match status" value="1"/>
</dbReference>
<feature type="domain" description="Polyphosphate kinase middle" evidence="8">
    <location>
        <begin position="122"/>
        <end position="307"/>
    </location>
</feature>
<keyword evidence="4 6" id="KW-0418">Kinase</keyword>
<reference evidence="12 13" key="1">
    <citation type="submission" date="2017-02" db="EMBL/GenBank/DDBJ databases">
        <authorList>
            <person name="Peterson S.W."/>
        </authorList>
    </citation>
    <scope>NUCLEOTIDE SEQUENCE [LARGE SCALE GENOMIC DNA]</scope>
    <source>
        <strain evidence="12 13">DSM 22335</strain>
    </source>
</reference>
<dbReference type="GO" id="GO:0046872">
    <property type="term" value="F:metal ion binding"/>
    <property type="evidence" value="ECO:0007669"/>
    <property type="project" value="UniProtKB-KW"/>
</dbReference>
<dbReference type="PANTHER" id="PTHR30218">
    <property type="entry name" value="POLYPHOSPHATE KINASE"/>
    <property type="match status" value="1"/>
</dbReference>
<dbReference type="RefSeq" id="WP_078830295.1">
    <property type="nucleotide sequence ID" value="NZ_FUWH01000002.1"/>
</dbReference>
<gene>
    <name evidence="6" type="primary">ppk</name>
    <name evidence="12" type="ORF">SAMN04488132_102343</name>
</gene>
<dbReference type="InterPro" id="IPR025198">
    <property type="entry name" value="PPK_N_dom"/>
</dbReference>
<dbReference type="STRING" id="413434.SAMN04488132_102343"/>
<dbReference type="PANTHER" id="PTHR30218:SF0">
    <property type="entry name" value="POLYPHOSPHATE KINASE"/>
    <property type="match status" value="1"/>
</dbReference>
<evidence type="ECO:0000256" key="3">
    <source>
        <dbReference type="ARBA" id="ARBA00022741"/>
    </source>
</evidence>
<dbReference type="EC" id="2.7.4.1" evidence="6 7"/>
<dbReference type="HAMAP" id="MF_00347">
    <property type="entry name" value="Polyphosphate_kinase"/>
    <property type="match status" value="1"/>
</dbReference>
<keyword evidence="1 6" id="KW-0597">Phosphoprotein</keyword>
<evidence type="ECO:0000256" key="5">
    <source>
        <dbReference type="ARBA" id="ARBA00022840"/>
    </source>
</evidence>
<evidence type="ECO:0000259" key="10">
    <source>
        <dbReference type="Pfam" id="PF13090"/>
    </source>
</evidence>
<evidence type="ECO:0000313" key="12">
    <source>
        <dbReference type="EMBL" id="SJZ50602.1"/>
    </source>
</evidence>
<dbReference type="InterPro" id="IPR036832">
    <property type="entry name" value="PPK_N_dom_sf"/>
</dbReference>
<dbReference type="NCBIfam" id="TIGR03705">
    <property type="entry name" value="poly_P_kin"/>
    <property type="match status" value="1"/>
</dbReference>
<dbReference type="Pfam" id="PF02503">
    <property type="entry name" value="PP_kinase"/>
    <property type="match status" value="1"/>
</dbReference>
<keyword evidence="6" id="KW-0460">Magnesium</keyword>
<feature type="binding site" evidence="6">
    <location>
        <position position="596"/>
    </location>
    <ligand>
        <name>ATP</name>
        <dbReference type="ChEBI" id="CHEBI:30616"/>
    </ligand>
</feature>
<comment type="PTM">
    <text evidence="6 7">An intermediate of this reaction is the autophosphorylated ppk in which a phosphate is covalently linked to a histidine residue through a N-P bond.</text>
</comment>
<accession>A0A1T4L7B7</accession>
<dbReference type="Gene3D" id="1.20.58.310">
    <property type="entry name" value="Polyphosphate kinase N-terminal domain"/>
    <property type="match status" value="1"/>
</dbReference>
<keyword evidence="5 6" id="KW-0067">ATP-binding</keyword>
<dbReference type="NCBIfam" id="NF003917">
    <property type="entry name" value="PRK05443.1-1"/>
    <property type="match status" value="1"/>
</dbReference>
<name>A0A1T4L7B7_9BACT</name>
<evidence type="ECO:0000313" key="13">
    <source>
        <dbReference type="Proteomes" id="UP000190888"/>
    </source>
</evidence>
<organism evidence="12 13">
    <name type="scientific">Sediminibacterium ginsengisoli</name>
    <dbReference type="NCBI Taxonomy" id="413434"/>
    <lineage>
        <taxon>Bacteria</taxon>
        <taxon>Pseudomonadati</taxon>
        <taxon>Bacteroidota</taxon>
        <taxon>Chitinophagia</taxon>
        <taxon>Chitinophagales</taxon>
        <taxon>Chitinophagaceae</taxon>
        <taxon>Sediminibacterium</taxon>
    </lineage>
</organism>
<dbReference type="Pfam" id="PF13089">
    <property type="entry name" value="PP_kinase_N"/>
    <property type="match status" value="1"/>
</dbReference>
<keyword evidence="3 6" id="KW-0547">Nucleotide-binding</keyword>
<evidence type="ECO:0000256" key="1">
    <source>
        <dbReference type="ARBA" id="ARBA00022553"/>
    </source>
</evidence>
<evidence type="ECO:0000256" key="4">
    <source>
        <dbReference type="ARBA" id="ARBA00022777"/>
    </source>
</evidence>
<dbReference type="GO" id="GO:0005524">
    <property type="term" value="F:ATP binding"/>
    <property type="evidence" value="ECO:0007669"/>
    <property type="project" value="UniProtKB-KW"/>
</dbReference>